<protein>
    <recommendedName>
        <fullName evidence="9">Gustatory receptor</fullName>
    </recommendedName>
</protein>
<evidence type="ECO:0000256" key="1">
    <source>
        <dbReference type="ARBA" id="ARBA00004651"/>
    </source>
</evidence>
<dbReference type="GO" id="GO:0005886">
    <property type="term" value="C:plasma membrane"/>
    <property type="evidence" value="ECO:0007669"/>
    <property type="project" value="UniProtKB-SubCell"/>
</dbReference>
<evidence type="ECO:0000313" key="8">
    <source>
        <dbReference type="Proteomes" id="UP000198287"/>
    </source>
</evidence>
<accession>A0A226DJA0</accession>
<dbReference type="Pfam" id="PF08395">
    <property type="entry name" value="7tm_7"/>
    <property type="match status" value="1"/>
</dbReference>
<dbReference type="AlphaFoldDB" id="A0A226DJA0"/>
<sequence length="448" mass="50842">MYSEINCVQVISYQTIKTNCPLSKKKGKTNLSTPSLSDFSHNSGTSLFFKLLKFPTKSAQIFGYLPYQLVYTGDLTFSLKSVPFFLLLIHLSYSIFWKILGEFFSINDILQLVQNKTDETISSRSSSSTERFCEHLVTTLILFVSTGIRLMTLLDARKVIEFNAKLAQILENLEKRNFENVAKFVEKSARHMKVCILISTGILFVPNAYFRVLQFCDFAKIWETGLLSRCEIVLYAIGASIKNLTSISEAYYIFWIAAIAQGIQLGFFIFTENCTEINDGTDFERNLRDFQNLKSLLDTFNREFSRQIILMLLCYSGIWVIDVFLLTNRATAAYTADSPVLNGVAICVICFVANNTIMISVLPIVSTNLGDEARRAVETWGNYGMERYPLKLQMRLQGFLTVMMASPNGMLISPGNYFILNKTTVTSIFGFLTTYVFVLMQFQGTEKT</sequence>
<evidence type="ECO:0000256" key="2">
    <source>
        <dbReference type="ARBA" id="ARBA00022475"/>
    </source>
</evidence>
<dbReference type="InterPro" id="IPR013604">
    <property type="entry name" value="7TM_chemorcpt"/>
</dbReference>
<dbReference type="EMBL" id="LNIX01000018">
    <property type="protein sequence ID" value="OXA45343.1"/>
    <property type="molecule type" value="Genomic_DNA"/>
</dbReference>
<comment type="subcellular location">
    <subcellularLocation>
        <location evidence="1">Cell membrane</location>
        <topology evidence="1">Multi-pass membrane protein</topology>
    </subcellularLocation>
</comment>
<feature type="transmembrane region" description="Helical" evidence="6">
    <location>
        <begin position="308"/>
        <end position="328"/>
    </location>
</feature>
<evidence type="ECO:0000256" key="4">
    <source>
        <dbReference type="ARBA" id="ARBA00022989"/>
    </source>
</evidence>
<keyword evidence="5 6" id="KW-0472">Membrane</keyword>
<keyword evidence="8" id="KW-1185">Reference proteome</keyword>
<evidence type="ECO:0000256" key="6">
    <source>
        <dbReference type="SAM" id="Phobius"/>
    </source>
</evidence>
<reference evidence="7 8" key="1">
    <citation type="submission" date="2015-12" db="EMBL/GenBank/DDBJ databases">
        <title>The genome of Folsomia candida.</title>
        <authorList>
            <person name="Faddeeva A."/>
            <person name="Derks M.F."/>
            <person name="Anvar Y."/>
            <person name="Smit S."/>
            <person name="Van Straalen N."/>
            <person name="Roelofs D."/>
        </authorList>
    </citation>
    <scope>NUCLEOTIDE SEQUENCE [LARGE SCALE GENOMIC DNA]</scope>
    <source>
        <strain evidence="7 8">VU population</strain>
        <tissue evidence="7">Whole body</tissue>
    </source>
</reference>
<keyword evidence="3 6" id="KW-0812">Transmembrane</keyword>
<feature type="transmembrane region" description="Helical" evidence="6">
    <location>
        <begin position="250"/>
        <end position="270"/>
    </location>
</feature>
<keyword evidence="4 6" id="KW-1133">Transmembrane helix</keyword>
<evidence type="ECO:0000256" key="5">
    <source>
        <dbReference type="ARBA" id="ARBA00023136"/>
    </source>
</evidence>
<gene>
    <name evidence="7" type="ORF">Fcan01_20036</name>
</gene>
<keyword evidence="2" id="KW-1003">Cell membrane</keyword>
<evidence type="ECO:0000313" key="7">
    <source>
        <dbReference type="EMBL" id="OXA45343.1"/>
    </source>
</evidence>
<dbReference type="Proteomes" id="UP000198287">
    <property type="component" value="Unassembled WGS sequence"/>
</dbReference>
<comment type="caution">
    <text evidence="7">The sequence shown here is derived from an EMBL/GenBank/DDBJ whole genome shotgun (WGS) entry which is preliminary data.</text>
</comment>
<feature type="transmembrane region" description="Helical" evidence="6">
    <location>
        <begin position="340"/>
        <end position="365"/>
    </location>
</feature>
<feature type="transmembrane region" description="Helical" evidence="6">
    <location>
        <begin position="425"/>
        <end position="442"/>
    </location>
</feature>
<name>A0A226DJA0_FOLCA</name>
<proteinExistence type="predicted"/>
<evidence type="ECO:0008006" key="9">
    <source>
        <dbReference type="Google" id="ProtNLM"/>
    </source>
</evidence>
<dbReference type="GO" id="GO:0050909">
    <property type="term" value="P:sensory perception of taste"/>
    <property type="evidence" value="ECO:0007669"/>
    <property type="project" value="InterPro"/>
</dbReference>
<organism evidence="7 8">
    <name type="scientific">Folsomia candida</name>
    <name type="common">Springtail</name>
    <dbReference type="NCBI Taxonomy" id="158441"/>
    <lineage>
        <taxon>Eukaryota</taxon>
        <taxon>Metazoa</taxon>
        <taxon>Ecdysozoa</taxon>
        <taxon>Arthropoda</taxon>
        <taxon>Hexapoda</taxon>
        <taxon>Collembola</taxon>
        <taxon>Entomobryomorpha</taxon>
        <taxon>Isotomoidea</taxon>
        <taxon>Isotomidae</taxon>
        <taxon>Proisotominae</taxon>
        <taxon>Folsomia</taxon>
    </lineage>
</organism>
<evidence type="ECO:0000256" key="3">
    <source>
        <dbReference type="ARBA" id="ARBA00022692"/>
    </source>
</evidence>